<name>A0AAE0FPK7_9CHLO</name>
<organism evidence="3 4">
    <name type="scientific">Cymbomonas tetramitiformis</name>
    <dbReference type="NCBI Taxonomy" id="36881"/>
    <lineage>
        <taxon>Eukaryota</taxon>
        <taxon>Viridiplantae</taxon>
        <taxon>Chlorophyta</taxon>
        <taxon>Pyramimonadophyceae</taxon>
        <taxon>Pyramimonadales</taxon>
        <taxon>Pyramimonadaceae</taxon>
        <taxon>Cymbomonas</taxon>
    </lineage>
</organism>
<reference evidence="3 4" key="1">
    <citation type="journal article" date="2015" name="Genome Biol. Evol.">
        <title>Comparative Genomics of a Bacterivorous Green Alga Reveals Evolutionary Causalities and Consequences of Phago-Mixotrophic Mode of Nutrition.</title>
        <authorList>
            <person name="Burns J.A."/>
            <person name="Paasch A."/>
            <person name="Narechania A."/>
            <person name="Kim E."/>
        </authorList>
    </citation>
    <scope>NUCLEOTIDE SEQUENCE [LARGE SCALE GENOMIC DNA]</scope>
    <source>
        <strain evidence="3 4">PLY_AMNH</strain>
    </source>
</reference>
<dbReference type="InterPro" id="IPR020103">
    <property type="entry name" value="PsdUridine_synth_cat_dom_sf"/>
</dbReference>
<accession>A0AAE0FPK7</accession>
<dbReference type="GO" id="GO:0003723">
    <property type="term" value="F:RNA binding"/>
    <property type="evidence" value="ECO:0007669"/>
    <property type="project" value="InterPro"/>
</dbReference>
<protein>
    <recommendedName>
        <fullName evidence="2">Pseudouridine synthase RsuA/RluA-like domain-containing protein</fullName>
    </recommendedName>
</protein>
<dbReference type="PANTHER" id="PTHR21600">
    <property type="entry name" value="MITOCHONDRIAL RNA PSEUDOURIDINE SYNTHASE"/>
    <property type="match status" value="1"/>
</dbReference>
<dbReference type="Pfam" id="PF00849">
    <property type="entry name" value="PseudoU_synth_2"/>
    <property type="match status" value="1"/>
</dbReference>
<dbReference type="EMBL" id="LGRX02015506">
    <property type="protein sequence ID" value="KAK3263370.1"/>
    <property type="molecule type" value="Genomic_DNA"/>
</dbReference>
<feature type="non-terminal residue" evidence="3">
    <location>
        <position position="1"/>
    </location>
</feature>
<dbReference type="GO" id="GO:0000455">
    <property type="term" value="P:enzyme-directed rRNA pseudouridine synthesis"/>
    <property type="evidence" value="ECO:0007669"/>
    <property type="project" value="TreeGrafter"/>
</dbReference>
<dbReference type="CDD" id="cd02869">
    <property type="entry name" value="PseudoU_synth_RluA_like"/>
    <property type="match status" value="1"/>
</dbReference>
<keyword evidence="4" id="KW-1185">Reference proteome</keyword>
<dbReference type="InterPro" id="IPR006145">
    <property type="entry name" value="PsdUridine_synth_RsuA/RluA"/>
</dbReference>
<comment type="similarity">
    <text evidence="1">Belongs to the pseudouridine synthase RluA family.</text>
</comment>
<dbReference type="SUPFAM" id="SSF55120">
    <property type="entry name" value="Pseudouridine synthase"/>
    <property type="match status" value="1"/>
</dbReference>
<evidence type="ECO:0000313" key="4">
    <source>
        <dbReference type="Proteomes" id="UP001190700"/>
    </source>
</evidence>
<dbReference type="Proteomes" id="UP001190700">
    <property type="component" value="Unassembled WGS sequence"/>
</dbReference>
<dbReference type="InterPro" id="IPR050188">
    <property type="entry name" value="RluA_PseudoU_synthase"/>
</dbReference>
<evidence type="ECO:0000256" key="1">
    <source>
        <dbReference type="ARBA" id="ARBA00010876"/>
    </source>
</evidence>
<dbReference type="PANTHER" id="PTHR21600:SF87">
    <property type="entry name" value="RNA PSEUDOURIDYLATE SYNTHASE DOMAIN-CONTAINING PROTEIN 1"/>
    <property type="match status" value="1"/>
</dbReference>
<evidence type="ECO:0000313" key="3">
    <source>
        <dbReference type="EMBL" id="KAK3263370.1"/>
    </source>
</evidence>
<dbReference type="GO" id="GO:0009982">
    <property type="term" value="F:pseudouridine synthase activity"/>
    <property type="evidence" value="ECO:0007669"/>
    <property type="project" value="InterPro"/>
</dbReference>
<feature type="domain" description="Pseudouridine synthase RsuA/RluA-like" evidence="2">
    <location>
        <begin position="2"/>
        <end position="138"/>
    </location>
</feature>
<sequence length="209" mass="23479">FWENSSERYPKLDKIRFCHQLDFATSGLLLAAKSQKAAGAVGKLFKTREISKQYMAIVYGHPKEDKWTIEAPIGKDENDPKGFKMCVLEGAKDSITDFEVLQRGYYTVPGKAFGAEVSKVLVKPRTGRRHQIRVHLQQSGHPIVGDAAYADDSDAFRMFLLAHKLYVPLKDRPLDLTVEPLHRSGSPSCSRHLSTTKPTLRTIPLLSEL</sequence>
<evidence type="ECO:0000259" key="2">
    <source>
        <dbReference type="Pfam" id="PF00849"/>
    </source>
</evidence>
<gene>
    <name evidence="3" type="ORF">CYMTET_27820</name>
</gene>
<proteinExistence type="inferred from homology"/>
<dbReference type="AlphaFoldDB" id="A0AAE0FPK7"/>
<comment type="caution">
    <text evidence="3">The sequence shown here is derived from an EMBL/GenBank/DDBJ whole genome shotgun (WGS) entry which is preliminary data.</text>
</comment>
<dbReference type="Gene3D" id="3.30.2350.10">
    <property type="entry name" value="Pseudouridine synthase"/>
    <property type="match status" value="1"/>
</dbReference>